<feature type="chain" id="PRO_5025497951" description="Secreted protein" evidence="1">
    <location>
        <begin position="28"/>
        <end position="99"/>
    </location>
</feature>
<name>A0A6A7Y5J4_9HYPH</name>
<proteinExistence type="predicted"/>
<evidence type="ECO:0008006" key="4">
    <source>
        <dbReference type="Google" id="ProtNLM"/>
    </source>
</evidence>
<sequence>MSTSKNVGFFAAATAAVALMFAVPASAATPTTQPVKHKHHVSKTVQKTSAPVAAATPAPNALPDGLIDVGTPGHPMFVHDHNNGAYQNYTENAIPPQMQ</sequence>
<comment type="caution">
    <text evidence="2">The sequence shown here is derived from an EMBL/GenBank/DDBJ whole genome shotgun (WGS) entry which is preliminary data.</text>
</comment>
<evidence type="ECO:0000313" key="2">
    <source>
        <dbReference type="EMBL" id="MQT14464.1"/>
    </source>
</evidence>
<protein>
    <recommendedName>
        <fullName evidence="4">Secreted protein</fullName>
    </recommendedName>
</protein>
<dbReference type="EMBL" id="VWNA01000001">
    <property type="protein sequence ID" value="MQT14464.1"/>
    <property type="molecule type" value="Genomic_DNA"/>
</dbReference>
<dbReference type="AlphaFoldDB" id="A0A6A7Y5J4"/>
<keyword evidence="3" id="KW-1185">Reference proteome</keyword>
<evidence type="ECO:0000313" key="3">
    <source>
        <dbReference type="Proteomes" id="UP000332515"/>
    </source>
</evidence>
<dbReference type="Proteomes" id="UP000332515">
    <property type="component" value="Unassembled WGS sequence"/>
</dbReference>
<keyword evidence="1" id="KW-0732">Signal</keyword>
<accession>A0A6A7Y5J4</accession>
<reference evidence="2 3" key="1">
    <citation type="submission" date="2019-09" db="EMBL/GenBank/DDBJ databases">
        <title>Segnochrobactrum spirostomi gen. nov., sp. nov., isolated from the ciliate Spirostomum cf. yagiui and description of a novel family, Segnochrobactraceae fam. nov. within the order Rhizobiales of the class Alphaproteobacteria.</title>
        <authorList>
            <person name="Akter S."/>
            <person name="Shazib S.U.A."/>
            <person name="Shin M.K."/>
        </authorList>
    </citation>
    <scope>NUCLEOTIDE SEQUENCE [LARGE SCALE GENOMIC DNA]</scope>
    <source>
        <strain evidence="2 3">Sp-1</strain>
    </source>
</reference>
<dbReference type="RefSeq" id="WP_153485230.1">
    <property type="nucleotide sequence ID" value="NZ_VWNA01000001.1"/>
</dbReference>
<evidence type="ECO:0000256" key="1">
    <source>
        <dbReference type="SAM" id="SignalP"/>
    </source>
</evidence>
<feature type="signal peptide" evidence="1">
    <location>
        <begin position="1"/>
        <end position="27"/>
    </location>
</feature>
<organism evidence="2 3">
    <name type="scientific">Segnochrobactrum spirostomi</name>
    <dbReference type="NCBI Taxonomy" id="2608987"/>
    <lineage>
        <taxon>Bacteria</taxon>
        <taxon>Pseudomonadati</taxon>
        <taxon>Pseudomonadota</taxon>
        <taxon>Alphaproteobacteria</taxon>
        <taxon>Hyphomicrobiales</taxon>
        <taxon>Segnochrobactraceae</taxon>
        <taxon>Segnochrobactrum</taxon>
    </lineage>
</organism>
<gene>
    <name evidence="2" type="ORF">F0357_17765</name>
</gene>